<sequence length="137" mass="15048">MFEALDVLQMNEEDVLQFLAAETYSGGTNLDFQMEQYIYKKKSDGIYSINMKRTLKKFLLAACATVATENLAISAMSFRNTGQPAVLKLVAASGAISIAGHVTPESFTNQIQAAFREPRLPMVTVPRVEPQPLTEAS</sequence>
<comment type="similarity">
    <text evidence="1">Belongs to the universal ribosomal protein uS2 family.</text>
</comment>
<evidence type="ECO:0000256" key="1">
    <source>
        <dbReference type="ARBA" id="ARBA00006242"/>
    </source>
</evidence>
<proteinExistence type="inferred from homology"/>
<name>A0A8B8SKJ6_CAMFR</name>
<evidence type="ECO:0000256" key="4">
    <source>
        <dbReference type="ARBA" id="ARBA00035401"/>
    </source>
</evidence>
<dbReference type="SUPFAM" id="SSF52313">
    <property type="entry name" value="Ribosomal protein S2"/>
    <property type="match status" value="1"/>
</dbReference>
<keyword evidence="5" id="KW-1185">Reference proteome</keyword>
<gene>
    <name evidence="6" type="primary">LOC102518645</name>
</gene>
<accession>A0A8B8SKJ6</accession>
<dbReference type="InterPro" id="IPR023591">
    <property type="entry name" value="Ribosomal_uS2_flav_dom_sf"/>
</dbReference>
<keyword evidence="2" id="KW-0689">Ribosomal protein</keyword>
<protein>
    <recommendedName>
        <fullName evidence="4">40S ribosomal protein SA</fullName>
    </recommendedName>
</protein>
<dbReference type="AlphaFoldDB" id="A0A8B8SKJ6"/>
<dbReference type="KEGG" id="cfr:102518645"/>
<dbReference type="GO" id="GO:0003735">
    <property type="term" value="F:structural constituent of ribosome"/>
    <property type="evidence" value="ECO:0007669"/>
    <property type="project" value="InterPro"/>
</dbReference>
<dbReference type="InterPro" id="IPR001865">
    <property type="entry name" value="Ribosomal_uS2"/>
</dbReference>
<evidence type="ECO:0000313" key="6">
    <source>
        <dbReference type="RefSeq" id="XP_032330748.1"/>
    </source>
</evidence>
<dbReference type="Gene3D" id="3.40.50.10490">
    <property type="entry name" value="Glucose-6-phosphate isomerase like protein, domain 1"/>
    <property type="match status" value="1"/>
</dbReference>
<evidence type="ECO:0000256" key="2">
    <source>
        <dbReference type="ARBA" id="ARBA00022980"/>
    </source>
</evidence>
<keyword evidence="3" id="KW-0687">Ribonucleoprotein</keyword>
<dbReference type="InterPro" id="IPR005707">
    <property type="entry name" value="Ribosomal_uS2_euk/arc"/>
</dbReference>
<dbReference type="PANTHER" id="PTHR11489">
    <property type="entry name" value="40S RIBOSOMAL PROTEIN SA"/>
    <property type="match status" value="1"/>
</dbReference>
<dbReference type="GeneID" id="102518645"/>
<organism evidence="5 6">
    <name type="scientific">Camelus ferus</name>
    <name type="common">Wild bactrian camel</name>
    <name type="synonym">Camelus bactrianus ferus</name>
    <dbReference type="NCBI Taxonomy" id="419612"/>
    <lineage>
        <taxon>Eukaryota</taxon>
        <taxon>Metazoa</taxon>
        <taxon>Chordata</taxon>
        <taxon>Craniata</taxon>
        <taxon>Vertebrata</taxon>
        <taxon>Euteleostomi</taxon>
        <taxon>Mammalia</taxon>
        <taxon>Eutheria</taxon>
        <taxon>Laurasiatheria</taxon>
        <taxon>Artiodactyla</taxon>
        <taxon>Tylopoda</taxon>
        <taxon>Camelidae</taxon>
        <taxon>Camelus</taxon>
    </lineage>
</organism>
<evidence type="ECO:0000313" key="5">
    <source>
        <dbReference type="Proteomes" id="UP000694856"/>
    </source>
</evidence>
<dbReference type="PRINTS" id="PR00395">
    <property type="entry name" value="RIBOSOMALS2"/>
</dbReference>
<evidence type="ECO:0000256" key="3">
    <source>
        <dbReference type="ARBA" id="ARBA00023274"/>
    </source>
</evidence>
<dbReference type="Proteomes" id="UP000694856">
    <property type="component" value="Chromosome X"/>
</dbReference>
<dbReference type="RefSeq" id="XP_032330748.1">
    <property type="nucleotide sequence ID" value="XM_032474857.1"/>
</dbReference>
<dbReference type="GO" id="GO:0015935">
    <property type="term" value="C:small ribosomal subunit"/>
    <property type="evidence" value="ECO:0007669"/>
    <property type="project" value="InterPro"/>
</dbReference>
<dbReference type="GO" id="GO:0006412">
    <property type="term" value="P:translation"/>
    <property type="evidence" value="ECO:0007669"/>
    <property type="project" value="InterPro"/>
</dbReference>
<reference evidence="6" key="1">
    <citation type="submission" date="2025-08" db="UniProtKB">
        <authorList>
            <consortium name="RefSeq"/>
        </authorList>
    </citation>
    <scope>IDENTIFICATION</scope>
    <source>
        <tissue evidence="6">Ear skin</tissue>
    </source>
</reference>